<reference evidence="3 4" key="1">
    <citation type="submission" date="2020-11" db="EMBL/GenBank/DDBJ databases">
        <title>A novel isolate from a Black sea contaminated sediment with potential to produce alkanes: Plantactinospora alkalitolerans sp. nov.</title>
        <authorList>
            <person name="Carro L."/>
            <person name="Veyisoglu A."/>
            <person name="Guven K."/>
            <person name="Schumann P."/>
            <person name="Klenk H.-P."/>
            <person name="Sahin N."/>
        </authorList>
    </citation>
    <scope>NUCLEOTIDE SEQUENCE [LARGE SCALE GENOMIC DNA]</scope>
    <source>
        <strain evidence="3 4">S1510</strain>
    </source>
</reference>
<evidence type="ECO:0000256" key="1">
    <source>
        <dbReference type="SAM" id="Phobius"/>
    </source>
</evidence>
<proteinExistence type="predicted"/>
<feature type="transmembrane region" description="Helical" evidence="1">
    <location>
        <begin position="217"/>
        <end position="243"/>
    </location>
</feature>
<feature type="transmembrane region" description="Helical" evidence="1">
    <location>
        <begin position="34"/>
        <end position="54"/>
    </location>
</feature>
<feature type="transmembrane region" description="Helical" evidence="1">
    <location>
        <begin position="66"/>
        <end position="89"/>
    </location>
</feature>
<organism evidence="3 4">
    <name type="scientific">Plantactinospora alkalitolerans</name>
    <dbReference type="NCBI Taxonomy" id="2789879"/>
    <lineage>
        <taxon>Bacteria</taxon>
        <taxon>Bacillati</taxon>
        <taxon>Actinomycetota</taxon>
        <taxon>Actinomycetes</taxon>
        <taxon>Micromonosporales</taxon>
        <taxon>Micromonosporaceae</taxon>
        <taxon>Plantactinospora</taxon>
    </lineage>
</organism>
<dbReference type="InterPro" id="IPR046675">
    <property type="entry name" value="DUF6545"/>
</dbReference>
<dbReference type="Proteomes" id="UP000638560">
    <property type="component" value="Unassembled WGS sequence"/>
</dbReference>
<feature type="transmembrane region" description="Helical" evidence="1">
    <location>
        <begin position="140"/>
        <end position="161"/>
    </location>
</feature>
<dbReference type="NCBIfam" id="NF042915">
    <property type="entry name" value="MAB_1171c_fam"/>
    <property type="match status" value="1"/>
</dbReference>
<keyword evidence="4" id="KW-1185">Reference proteome</keyword>
<feature type="transmembrane region" description="Helical" evidence="1">
    <location>
        <begin position="101"/>
        <end position="120"/>
    </location>
</feature>
<keyword evidence="1" id="KW-1133">Transmembrane helix</keyword>
<feature type="domain" description="DUF6545" evidence="2">
    <location>
        <begin position="247"/>
        <end position="380"/>
    </location>
</feature>
<name>A0ABS0H2N4_9ACTN</name>
<dbReference type="RefSeq" id="WP_196204247.1">
    <property type="nucleotide sequence ID" value="NZ_JADPUN010000247.1"/>
</dbReference>
<feature type="transmembrane region" description="Helical" evidence="1">
    <location>
        <begin position="181"/>
        <end position="205"/>
    </location>
</feature>
<comment type="caution">
    <text evidence="3">The sequence shown here is derived from an EMBL/GenBank/DDBJ whole genome shotgun (WGS) entry which is preliminary data.</text>
</comment>
<sequence>MSGGLWVGSALVFAAFLYKLGDLFADPRNPTRRALCAMLLIGSCTMLAVDPAWIAAVNRWTGVPNFAAVLAYCLIVAFAASIQIVLAFWRYSPATAWRRSRWWLLGYGTVIITMIVLFLLGNAPVERRVDFDTYYARTPYISGLILCYLVAGSIAYGNILVATWQWSKVAGRPPLRRGLRLIVVSMSLALACLICKLVAVFARWFSVDLDFLSSSVAPGLVVVAAGAFAVGCVFPVAGHRLAWLSSWIRRFRSYRALFPLWNGLRAATPQIVAPIQLPWWDLDLRITRRLAEIRDGILAVRPHINPAVAKTAMRHAQRSGVEGTDRDAAIEATCLKYAIMAKARGESFPQGTRQEDKRAAGGVDGMDELDWLVRVSRAYSTLPMAAHSIAGDTTGMHADNAVIPHDSR</sequence>
<evidence type="ECO:0000313" key="3">
    <source>
        <dbReference type="EMBL" id="MBF9132722.1"/>
    </source>
</evidence>
<keyword evidence="1" id="KW-0812">Transmembrane</keyword>
<protein>
    <recommendedName>
        <fullName evidence="2">DUF6545 domain-containing protein</fullName>
    </recommendedName>
</protein>
<dbReference type="InterPro" id="IPR050039">
    <property type="entry name" value="MAB_1171c-like"/>
</dbReference>
<feature type="transmembrane region" description="Helical" evidence="1">
    <location>
        <begin position="6"/>
        <end position="25"/>
    </location>
</feature>
<dbReference type="EMBL" id="JADPUN010000247">
    <property type="protein sequence ID" value="MBF9132722.1"/>
    <property type="molecule type" value="Genomic_DNA"/>
</dbReference>
<dbReference type="Pfam" id="PF20182">
    <property type="entry name" value="DUF6545"/>
    <property type="match status" value="1"/>
</dbReference>
<evidence type="ECO:0000313" key="4">
    <source>
        <dbReference type="Proteomes" id="UP000638560"/>
    </source>
</evidence>
<gene>
    <name evidence="3" type="ORF">I0C86_27755</name>
</gene>
<keyword evidence="1" id="KW-0472">Membrane</keyword>
<evidence type="ECO:0000259" key="2">
    <source>
        <dbReference type="Pfam" id="PF20182"/>
    </source>
</evidence>
<accession>A0ABS0H2N4</accession>